<reference evidence="1 2" key="1">
    <citation type="journal article" date="2019" name="Appl. Environ. Microbiol.">
        <title>Clostridium scindens ATCC 35704: integration of nutritional requirements, the complete genome sequence, and global transcriptional responses to bile acids.</title>
        <authorList>
            <person name="Devendran S."/>
            <person name="Shrestha R."/>
            <person name="Alves J.M.P."/>
            <person name="Wolf P.G."/>
            <person name="Ly L."/>
            <person name="Hernandez A.G."/>
            <person name="Mendez-Garcia C."/>
            <person name="Inboden A."/>
            <person name="Wiley J."/>
            <person name="Paul O."/>
            <person name="Allen A."/>
            <person name="Springer E."/>
            <person name="Wright C.L."/>
            <person name="Fields C.J."/>
            <person name="Daniel S.L."/>
            <person name="Ridlon J.M."/>
        </authorList>
    </citation>
    <scope>NUCLEOTIDE SEQUENCE [LARGE SCALE GENOMIC DNA]</scope>
    <source>
        <strain evidence="1 2">ATCC 35704</strain>
    </source>
</reference>
<dbReference type="InterPro" id="IPR036005">
    <property type="entry name" value="Creatinase/aminopeptidase-like"/>
</dbReference>
<dbReference type="Gene3D" id="3.90.230.10">
    <property type="entry name" value="Creatinase/methionine aminopeptidase superfamily"/>
    <property type="match status" value="1"/>
</dbReference>
<dbReference type="Proteomes" id="UP000289664">
    <property type="component" value="Chromosome"/>
</dbReference>
<sequence length="360" mass="41035">MDNLNRILMWLKTTPYEGVVLGRRDNFKWVTQFNENAVVTNAEVGIAFLIIQRNGKVEMIADSSDCPRMEEEQNALHADCVLVPWYETLEGFLAWYCHGKGYASDTAIPGTSCVQGELVNLRMMLNEAEAARYHEIGQECAHIVESVAMEARPGQTEKEVAALLKTRCVEKGISPDCVLVGSDERILNYRHPVPTDKKIENSLMVVLGGEKYGLNISMTRMVYFQEIPDQIQERMRKTQRIFAAMQNMMREGLSYKEYFEEVKNLYAQEGYPDEWKMHHQGGPTGYGCREFVVTPSTEGVIKEGQAYAWNPTIQGTKCEETTYLMEGKIDILTRTEQWPCTVISTKYGVFQVADILFDKK</sequence>
<dbReference type="eggNOG" id="COG0006">
    <property type="taxonomic scope" value="Bacteria"/>
</dbReference>
<organism evidence="1 2">
    <name type="scientific">Clostridium scindens (strain ATCC 35704 / DSM 5676 / VPI 13733 / 19)</name>
    <dbReference type="NCBI Taxonomy" id="411468"/>
    <lineage>
        <taxon>Bacteria</taxon>
        <taxon>Bacillati</taxon>
        <taxon>Bacillota</taxon>
        <taxon>Clostridia</taxon>
        <taxon>Lachnospirales</taxon>
        <taxon>Lachnospiraceae</taxon>
    </lineage>
</organism>
<dbReference type="InterPro" id="IPR050659">
    <property type="entry name" value="Peptidase_M24B"/>
</dbReference>
<evidence type="ECO:0000313" key="2">
    <source>
        <dbReference type="Proteomes" id="UP000289664"/>
    </source>
</evidence>
<protein>
    <submittedName>
        <fullName evidence="1">Uncharacterized protein</fullName>
    </submittedName>
</protein>
<proteinExistence type="predicted"/>
<dbReference type="STRING" id="411468.CLOSCI_02509"/>
<dbReference type="AlphaFoldDB" id="B0NGA6"/>
<dbReference type="KEGG" id="csci:HDCHBGLK_00697"/>
<dbReference type="EMBL" id="CP036170">
    <property type="protein sequence ID" value="QBF73323.1"/>
    <property type="molecule type" value="Genomic_DNA"/>
</dbReference>
<dbReference type="HOGENOM" id="CLU_053687_0_0_9"/>
<name>B0NGA6_CLOS5</name>
<evidence type="ECO:0000313" key="1">
    <source>
        <dbReference type="EMBL" id="QBF73323.1"/>
    </source>
</evidence>
<dbReference type="Pfam" id="PF00557">
    <property type="entry name" value="Peptidase_M24"/>
    <property type="match status" value="1"/>
</dbReference>
<dbReference type="InterPro" id="IPR000994">
    <property type="entry name" value="Pept_M24"/>
</dbReference>
<dbReference type="CDD" id="cd01066">
    <property type="entry name" value="APP_MetAP"/>
    <property type="match status" value="1"/>
</dbReference>
<keyword evidence="2" id="KW-1185">Reference proteome</keyword>
<dbReference type="RefSeq" id="WP_004607483.1">
    <property type="nucleotide sequence ID" value="NZ_CP036170.1"/>
</dbReference>
<dbReference type="PANTHER" id="PTHR46112:SF2">
    <property type="entry name" value="XAA-PRO AMINOPEPTIDASE P-RELATED"/>
    <property type="match status" value="1"/>
</dbReference>
<dbReference type="SUPFAM" id="SSF55920">
    <property type="entry name" value="Creatinase/aminopeptidase"/>
    <property type="match status" value="1"/>
</dbReference>
<dbReference type="PANTHER" id="PTHR46112">
    <property type="entry name" value="AMINOPEPTIDASE"/>
    <property type="match status" value="1"/>
</dbReference>
<dbReference type="OrthoDB" id="4850044at2"/>
<dbReference type="GeneID" id="62694925"/>
<gene>
    <name evidence="1" type="ORF">HDCHBGLK_00697</name>
</gene>
<accession>B0NGA6</accession>